<evidence type="ECO:0000313" key="2">
    <source>
        <dbReference type="Proteomes" id="UP001409291"/>
    </source>
</evidence>
<sequence length="101" mass="11974">MIAIKVTYTIKEDYVNANKENIQIFLDEFKELDNHQFVYTIFQVNGSNTFIHMSQYKNEAIQKELLNMPAFLEFQKQRDLHLLSEPTIESLTQIGMSKNIW</sequence>
<keyword evidence="2" id="KW-1185">Reference proteome</keyword>
<organism evidence="1 2">
    <name type="scientific">Sphingobacterium kitahiroshimense</name>
    <dbReference type="NCBI Taxonomy" id="470446"/>
    <lineage>
        <taxon>Bacteria</taxon>
        <taxon>Pseudomonadati</taxon>
        <taxon>Bacteroidota</taxon>
        <taxon>Sphingobacteriia</taxon>
        <taxon>Sphingobacteriales</taxon>
        <taxon>Sphingobacteriaceae</taxon>
        <taxon>Sphingobacterium</taxon>
    </lineage>
</organism>
<dbReference type="Gene3D" id="3.30.70.100">
    <property type="match status" value="1"/>
</dbReference>
<proteinExistence type="predicted"/>
<protein>
    <recommendedName>
        <fullName evidence="3">ABM domain-containing protein</fullName>
    </recommendedName>
</protein>
<dbReference type="EMBL" id="JBDJNQ010000001">
    <property type="protein sequence ID" value="MEN5376405.1"/>
    <property type="molecule type" value="Genomic_DNA"/>
</dbReference>
<evidence type="ECO:0000313" key="1">
    <source>
        <dbReference type="EMBL" id="MEN5376405.1"/>
    </source>
</evidence>
<dbReference type="SUPFAM" id="SSF54909">
    <property type="entry name" value="Dimeric alpha+beta barrel"/>
    <property type="match status" value="1"/>
</dbReference>
<accession>A0ABV0BPN1</accession>
<dbReference type="InterPro" id="IPR011008">
    <property type="entry name" value="Dimeric_a/b-barrel"/>
</dbReference>
<name>A0ABV0BPN1_9SPHI</name>
<dbReference type="Proteomes" id="UP001409291">
    <property type="component" value="Unassembled WGS sequence"/>
</dbReference>
<comment type="caution">
    <text evidence="1">The sequence shown here is derived from an EMBL/GenBank/DDBJ whole genome shotgun (WGS) entry which is preliminary data.</text>
</comment>
<evidence type="ECO:0008006" key="3">
    <source>
        <dbReference type="Google" id="ProtNLM"/>
    </source>
</evidence>
<reference evidence="1 2" key="1">
    <citation type="submission" date="2024-04" db="EMBL/GenBank/DDBJ databases">
        <title>WGS of bacteria from Torrens River.</title>
        <authorList>
            <person name="Wyrsch E.R."/>
            <person name="Drigo B."/>
        </authorList>
    </citation>
    <scope>NUCLEOTIDE SEQUENCE [LARGE SCALE GENOMIC DNA]</scope>
    <source>
        <strain evidence="1 2">TWI391</strain>
    </source>
</reference>
<gene>
    <name evidence="1" type="ORF">ABE541_03940</name>
</gene>
<dbReference type="RefSeq" id="WP_183911794.1">
    <property type="nucleotide sequence ID" value="NZ_JBDJLH010000001.1"/>
</dbReference>